<dbReference type="Gene3D" id="3.40.50.1820">
    <property type="entry name" value="alpha/beta hydrolase"/>
    <property type="match status" value="1"/>
</dbReference>
<dbReference type="EMBL" id="CP001736">
    <property type="protein sequence ID" value="ADB29524.1"/>
    <property type="molecule type" value="Genomic_DNA"/>
</dbReference>
<dbReference type="ESTHER" id="krifd-d2puk6">
    <property type="family name" value="Proline_iminopeptidase"/>
</dbReference>
<dbReference type="KEGG" id="kfl:Kfla_0400"/>
<dbReference type="InterPro" id="IPR000073">
    <property type="entry name" value="AB_hydrolase_1"/>
</dbReference>
<dbReference type="SUPFAM" id="SSF53474">
    <property type="entry name" value="alpha/beta-Hydrolases"/>
    <property type="match status" value="1"/>
</dbReference>
<dbReference type="GO" id="GO:0006508">
    <property type="term" value="P:proteolysis"/>
    <property type="evidence" value="ECO:0007669"/>
    <property type="project" value="InterPro"/>
</dbReference>
<dbReference type="InterPro" id="IPR002410">
    <property type="entry name" value="Peptidase_S33"/>
</dbReference>
<evidence type="ECO:0000256" key="1">
    <source>
        <dbReference type="ARBA" id="ARBA00010088"/>
    </source>
</evidence>
<organism evidence="4 5">
    <name type="scientific">Kribbella flavida (strain DSM 17836 / JCM 10339 / NBRC 14399)</name>
    <dbReference type="NCBI Taxonomy" id="479435"/>
    <lineage>
        <taxon>Bacteria</taxon>
        <taxon>Bacillati</taxon>
        <taxon>Actinomycetota</taxon>
        <taxon>Actinomycetes</taxon>
        <taxon>Propionibacteriales</taxon>
        <taxon>Kribbellaceae</taxon>
        <taxon>Kribbella</taxon>
    </lineage>
</organism>
<evidence type="ECO:0000313" key="5">
    <source>
        <dbReference type="Proteomes" id="UP000007967"/>
    </source>
</evidence>
<dbReference type="RefSeq" id="WP_012918081.1">
    <property type="nucleotide sequence ID" value="NC_013729.1"/>
</dbReference>
<evidence type="ECO:0000313" key="4">
    <source>
        <dbReference type="EMBL" id="ADB29524.1"/>
    </source>
</evidence>
<dbReference type="InterPro" id="IPR050266">
    <property type="entry name" value="AB_hydrolase_sf"/>
</dbReference>
<accession>D2PUK6</accession>
<dbReference type="PRINTS" id="PR00793">
    <property type="entry name" value="PROAMNOPTASE"/>
</dbReference>
<dbReference type="HOGENOM" id="CLU_020336_50_0_11"/>
<dbReference type="AlphaFoldDB" id="D2PUK6"/>
<dbReference type="PANTHER" id="PTHR43798:SF33">
    <property type="entry name" value="HYDROLASE, PUTATIVE (AFU_ORTHOLOGUE AFUA_2G14860)-RELATED"/>
    <property type="match status" value="1"/>
</dbReference>
<gene>
    <name evidence="4" type="ordered locus">Kfla_0400</name>
</gene>
<keyword evidence="5" id="KW-1185">Reference proteome</keyword>
<proteinExistence type="inferred from homology"/>
<sequence length="300" mass="33092">MLTEIRGTRLYVDPRGAADAPPLLYIHGGPGAGSYDFLAYQGDRLAERLRVIGVDQRGVQQSDPIDEPATEEDVIADFEALRDQLRVDHWAVLGHSYGGRLALRYAVTRPETVSKVIFENPPWDMVLATRTLVEAAGPLLSELGLENEAKRLLAHQGPATSETWDERIALLHQLGDRRMEVYLGPTSHGLRLPSNDLPEEVQERAGYFAETITRAPSFNESLLPYLAQLTQPALLIKGEYDPVTSSEEIARFQADAPNATYRQVDGVGHFVHAEQPAEYAELVTAFVLGSAAALQQPVRD</sequence>
<dbReference type="InterPro" id="IPR029058">
    <property type="entry name" value="AB_hydrolase_fold"/>
</dbReference>
<dbReference type="GO" id="GO:0004177">
    <property type="term" value="F:aminopeptidase activity"/>
    <property type="evidence" value="ECO:0007669"/>
    <property type="project" value="UniProtKB-EC"/>
</dbReference>
<dbReference type="eggNOG" id="COG2267">
    <property type="taxonomic scope" value="Bacteria"/>
</dbReference>
<dbReference type="STRING" id="479435.Kfla_0400"/>
<dbReference type="PANTHER" id="PTHR43798">
    <property type="entry name" value="MONOACYLGLYCEROL LIPASE"/>
    <property type="match status" value="1"/>
</dbReference>
<keyword evidence="2 4" id="KW-0378">Hydrolase</keyword>
<dbReference type="Pfam" id="PF00561">
    <property type="entry name" value="Abhydrolase_1"/>
    <property type="match status" value="1"/>
</dbReference>
<protein>
    <submittedName>
        <fullName evidence="4">Alpha/beta hydrolase fold protein</fullName>
    </submittedName>
</protein>
<reference evidence="4 5" key="2">
    <citation type="journal article" date="2010" name="Stand. Genomic Sci.">
        <title>Complete genome sequence of Kribbella flavida type strain (IFO 14399).</title>
        <authorList>
            <person name="Pukall R."/>
            <person name="Lapidus A."/>
            <person name="Glavina Del Rio T."/>
            <person name="Copeland A."/>
            <person name="Tice H."/>
            <person name="Cheng J.-F."/>
            <person name="Lucas S."/>
            <person name="Chen F."/>
            <person name="Nolan M."/>
            <person name="LaButti K."/>
            <person name="Pati A."/>
            <person name="Ivanova N."/>
            <person name="Mavrommatis K."/>
            <person name="Mikhailova N."/>
            <person name="Pitluck S."/>
            <person name="Bruce D."/>
            <person name="Goodwin L."/>
            <person name="Land M."/>
            <person name="Hauser L."/>
            <person name="Chang Y.-J."/>
            <person name="Jeffries C.D."/>
            <person name="Chen A."/>
            <person name="Palaniappan K."/>
            <person name="Chain P."/>
            <person name="Rohde M."/>
            <person name="Goeker M."/>
            <person name="Bristow J."/>
            <person name="Eisen J.A."/>
            <person name="Markowitz V."/>
            <person name="Hugenholtz P."/>
            <person name="Kyrpides N.C."/>
            <person name="Klenk H.-P."/>
            <person name="Brettin T."/>
        </authorList>
    </citation>
    <scope>NUCLEOTIDE SEQUENCE [LARGE SCALE GENOMIC DNA]</scope>
    <source>
        <strain evidence="5">DSM 17836 / JCM 10339 / NBRC 14399</strain>
    </source>
</reference>
<name>D2PUK6_KRIFD</name>
<dbReference type="OrthoDB" id="2987348at2"/>
<dbReference type="PRINTS" id="PR00111">
    <property type="entry name" value="ABHYDROLASE"/>
</dbReference>
<feature type="domain" description="AB hydrolase-1" evidence="3">
    <location>
        <begin position="21"/>
        <end position="275"/>
    </location>
</feature>
<evidence type="ECO:0000259" key="3">
    <source>
        <dbReference type="Pfam" id="PF00561"/>
    </source>
</evidence>
<dbReference type="Proteomes" id="UP000007967">
    <property type="component" value="Chromosome"/>
</dbReference>
<comment type="similarity">
    <text evidence="1">Belongs to the peptidase S33 family.</text>
</comment>
<evidence type="ECO:0000256" key="2">
    <source>
        <dbReference type="ARBA" id="ARBA00022801"/>
    </source>
</evidence>
<reference evidence="5" key="1">
    <citation type="submission" date="2009-09" db="EMBL/GenBank/DDBJ databases">
        <title>The complete genome of Kribbella flavida DSM 17836.</title>
        <authorList>
            <consortium name="US DOE Joint Genome Institute (JGI-PGF)"/>
            <person name="Lucas S."/>
            <person name="Copeland A."/>
            <person name="Lapidus A."/>
            <person name="Glavina del Rio T."/>
            <person name="Dalin E."/>
            <person name="Tice H."/>
            <person name="Bruce D."/>
            <person name="Goodwin L."/>
            <person name="Pitluck S."/>
            <person name="Kyrpides N."/>
            <person name="Mavromatis K."/>
            <person name="Ivanova N."/>
            <person name="Saunders E."/>
            <person name="Brettin T."/>
            <person name="Detter J.C."/>
            <person name="Han C."/>
            <person name="Larimer F."/>
            <person name="Land M."/>
            <person name="Hauser L."/>
            <person name="Markowitz V."/>
            <person name="Cheng J.-F."/>
            <person name="Hugenholtz P."/>
            <person name="Woyke T."/>
            <person name="Wu D."/>
            <person name="Pukall R."/>
            <person name="Klenk H.-P."/>
            <person name="Eisen J.A."/>
        </authorList>
    </citation>
    <scope>NUCLEOTIDE SEQUENCE [LARGE SCALE GENOMIC DNA]</scope>
    <source>
        <strain evidence="5">DSM 17836 / JCM 10339 / NBRC 14399</strain>
    </source>
</reference>
<dbReference type="GO" id="GO:0016020">
    <property type="term" value="C:membrane"/>
    <property type="evidence" value="ECO:0007669"/>
    <property type="project" value="TreeGrafter"/>
</dbReference>